<gene>
    <name evidence="3" type="ORF">BA724_10020</name>
</gene>
<accession>A0A1E7DND4</accession>
<feature type="domain" description="GmrSD restriction endonucleases N-terminal" evidence="1">
    <location>
        <begin position="13"/>
        <end position="234"/>
    </location>
</feature>
<dbReference type="STRING" id="1714016.BA724_10020"/>
<dbReference type="RefSeq" id="WP_069939182.1">
    <property type="nucleotide sequence ID" value="NZ_MAMP01000022.1"/>
</dbReference>
<comment type="caution">
    <text evidence="3">The sequence shown here is derived from an EMBL/GenBank/DDBJ whole genome shotgun (WGS) entry which is preliminary data.</text>
</comment>
<dbReference type="PANTHER" id="PTHR35149:SF2">
    <property type="entry name" value="DUF262 DOMAIN-CONTAINING PROTEIN"/>
    <property type="match status" value="1"/>
</dbReference>
<evidence type="ECO:0000259" key="2">
    <source>
        <dbReference type="Pfam" id="PF07510"/>
    </source>
</evidence>
<evidence type="ECO:0000259" key="1">
    <source>
        <dbReference type="Pfam" id="PF03235"/>
    </source>
</evidence>
<dbReference type="AlphaFoldDB" id="A0A1E7DND4"/>
<dbReference type="EMBL" id="MAMP01000022">
    <property type="protein sequence ID" value="OES44592.1"/>
    <property type="molecule type" value="Genomic_DNA"/>
</dbReference>
<evidence type="ECO:0008006" key="5">
    <source>
        <dbReference type="Google" id="ProtNLM"/>
    </source>
</evidence>
<dbReference type="OrthoDB" id="9798761at2"/>
<keyword evidence="4" id="KW-1185">Reference proteome</keyword>
<organism evidence="3 4">
    <name type="scientific">Domibacillus iocasae</name>
    <dbReference type="NCBI Taxonomy" id="1714016"/>
    <lineage>
        <taxon>Bacteria</taxon>
        <taxon>Bacillati</taxon>
        <taxon>Bacillota</taxon>
        <taxon>Bacilli</taxon>
        <taxon>Bacillales</taxon>
        <taxon>Bacillaceae</taxon>
        <taxon>Domibacillus</taxon>
    </lineage>
</organism>
<dbReference type="Proteomes" id="UP000095658">
    <property type="component" value="Unassembled WGS sequence"/>
</dbReference>
<evidence type="ECO:0000313" key="4">
    <source>
        <dbReference type="Proteomes" id="UP000095658"/>
    </source>
</evidence>
<feature type="domain" description="GmrSD restriction endonucleases C-terminal" evidence="2">
    <location>
        <begin position="435"/>
        <end position="541"/>
    </location>
</feature>
<dbReference type="PANTHER" id="PTHR35149">
    <property type="entry name" value="SLL5132 PROTEIN"/>
    <property type="match status" value="1"/>
</dbReference>
<proteinExistence type="predicted"/>
<evidence type="ECO:0000313" key="3">
    <source>
        <dbReference type="EMBL" id="OES44592.1"/>
    </source>
</evidence>
<sequence>MATTIEVNKQSVKQLLETGKVNKFIIPEYQRPYAWTDEQIQTLFEDLVEYTENDNESTYFLGTIVSYENEDDEQEIIDGQQRVTSLFLLLRALYSKLNSMTETKEVKNFKGQIESALWQQDELTAEVDFEKTLIESRVMRDEGNGIFAKILTSGTIKDDAKDNYSLNYKLFTGLIEKYATNEPELFFWFIRNVLNKAILLPITADSQDTALTIFSTLNDRGLALSDADIFKAKIYNHLDAEGKAVFIEQWQQLDDEATNANESIQKLFYYYMFYLRALENDRNTTTPGIRKYYSRNNFGQLYKSDVMKNLNTVLNLWIVVNNRVEIEDEEWSKNIEIKQVLDGLTSYPNEFWKYPVVIYYLKYHDSQDFEVLFLKFLKKLLAVLAARYIVTPTINAVKRGILNLNSEIIRSSMPKFDFATVDEQELKGKIKMAHRNTVRMILKILAYRSQEELLPEKWEIEHILPQKWQSSYFPNNSDGEVKELVEHIGNKIPFEKKLNIIASNGYFKKKQESYKKSKVQSLLDLSNQHNDWGLNEIRERDIRISDEVLITLRDWGLNQSEFPVQEEQSPVPTPEESKIIEELKRKGLI</sequence>
<dbReference type="InterPro" id="IPR004919">
    <property type="entry name" value="GmrSD_N"/>
</dbReference>
<dbReference type="Pfam" id="PF07510">
    <property type="entry name" value="GmrSD_C"/>
    <property type="match status" value="1"/>
</dbReference>
<dbReference type="InterPro" id="IPR011089">
    <property type="entry name" value="GmrSD_C"/>
</dbReference>
<reference evidence="3 4" key="1">
    <citation type="submission" date="2016-06" db="EMBL/GenBank/DDBJ databases">
        <title>Domibacillus iocasae genome sequencing.</title>
        <authorList>
            <person name="Verma A."/>
            <person name="Pal Y."/>
            <person name="Ojha A.K."/>
            <person name="Krishnamurthi S."/>
        </authorList>
    </citation>
    <scope>NUCLEOTIDE SEQUENCE [LARGE SCALE GENOMIC DNA]</scope>
    <source>
        <strain evidence="3 4">DSM 29979</strain>
    </source>
</reference>
<protein>
    <recommendedName>
        <fullName evidence="5">DUF262 domain-containing protein</fullName>
    </recommendedName>
</protein>
<dbReference type="Pfam" id="PF03235">
    <property type="entry name" value="GmrSD_N"/>
    <property type="match status" value="1"/>
</dbReference>
<name>A0A1E7DND4_9BACI</name>